<organism evidence="2 3">
    <name type="scientific">Zizania palustris</name>
    <name type="common">Northern wild rice</name>
    <dbReference type="NCBI Taxonomy" id="103762"/>
    <lineage>
        <taxon>Eukaryota</taxon>
        <taxon>Viridiplantae</taxon>
        <taxon>Streptophyta</taxon>
        <taxon>Embryophyta</taxon>
        <taxon>Tracheophyta</taxon>
        <taxon>Spermatophyta</taxon>
        <taxon>Magnoliopsida</taxon>
        <taxon>Liliopsida</taxon>
        <taxon>Poales</taxon>
        <taxon>Poaceae</taxon>
        <taxon>BOP clade</taxon>
        <taxon>Oryzoideae</taxon>
        <taxon>Oryzeae</taxon>
        <taxon>Zizaniinae</taxon>
        <taxon>Zizania</taxon>
    </lineage>
</organism>
<gene>
    <name evidence="2" type="ORF">GUJ93_ZPchr0004g40408</name>
</gene>
<proteinExistence type="predicted"/>
<dbReference type="AlphaFoldDB" id="A0A8J5SDN1"/>
<keyword evidence="3" id="KW-1185">Reference proteome</keyword>
<dbReference type="Proteomes" id="UP000729402">
    <property type="component" value="Unassembled WGS sequence"/>
</dbReference>
<name>A0A8J5SDN1_ZIZPA</name>
<reference evidence="2" key="1">
    <citation type="journal article" date="2021" name="bioRxiv">
        <title>Whole Genome Assembly and Annotation of Northern Wild Rice, Zizania palustris L., Supports a Whole Genome Duplication in the Zizania Genus.</title>
        <authorList>
            <person name="Haas M."/>
            <person name="Kono T."/>
            <person name="Macchietto M."/>
            <person name="Millas R."/>
            <person name="McGilp L."/>
            <person name="Shao M."/>
            <person name="Duquette J."/>
            <person name="Hirsch C.N."/>
            <person name="Kimball J."/>
        </authorList>
    </citation>
    <scope>NUCLEOTIDE SEQUENCE</scope>
    <source>
        <tissue evidence="2">Fresh leaf tissue</tissue>
    </source>
</reference>
<feature type="region of interest" description="Disordered" evidence="1">
    <location>
        <begin position="42"/>
        <end position="72"/>
    </location>
</feature>
<sequence>MFVPTVEDMQALTDLQQAVANLRVYLGLALVASTLPSFPHGAAARSFHDSTNSDVVDPTPQSLPSSADDDGG</sequence>
<reference evidence="2" key="2">
    <citation type="submission" date="2021-02" db="EMBL/GenBank/DDBJ databases">
        <authorList>
            <person name="Kimball J.A."/>
            <person name="Haas M.W."/>
            <person name="Macchietto M."/>
            <person name="Kono T."/>
            <person name="Duquette J."/>
            <person name="Shao M."/>
        </authorList>
    </citation>
    <scope>NUCLEOTIDE SEQUENCE</scope>
    <source>
        <tissue evidence="2">Fresh leaf tissue</tissue>
    </source>
</reference>
<evidence type="ECO:0000256" key="1">
    <source>
        <dbReference type="SAM" id="MobiDB-lite"/>
    </source>
</evidence>
<evidence type="ECO:0000313" key="2">
    <source>
        <dbReference type="EMBL" id="KAG8064109.1"/>
    </source>
</evidence>
<dbReference type="EMBL" id="JAAALK010000285">
    <property type="protein sequence ID" value="KAG8064109.1"/>
    <property type="molecule type" value="Genomic_DNA"/>
</dbReference>
<feature type="compositionally biased region" description="Polar residues" evidence="1">
    <location>
        <begin position="49"/>
        <end position="65"/>
    </location>
</feature>
<accession>A0A8J5SDN1</accession>
<comment type="caution">
    <text evidence="2">The sequence shown here is derived from an EMBL/GenBank/DDBJ whole genome shotgun (WGS) entry which is preliminary data.</text>
</comment>
<protein>
    <submittedName>
        <fullName evidence="2">Uncharacterized protein</fullName>
    </submittedName>
</protein>
<evidence type="ECO:0000313" key="3">
    <source>
        <dbReference type="Proteomes" id="UP000729402"/>
    </source>
</evidence>